<dbReference type="AlphaFoldDB" id="A0A2G1UGS8"/>
<dbReference type="EMBL" id="NTFH01000017">
    <property type="protein sequence ID" value="PHQ13688.1"/>
    <property type="molecule type" value="Genomic_DNA"/>
</dbReference>
<evidence type="ECO:0000313" key="2">
    <source>
        <dbReference type="Proteomes" id="UP000231409"/>
    </source>
</evidence>
<sequence>MSESRNINPTTLLMPAWIQAVNFRMVSLWPRFNRSKSRKASYKATNGLRSGKVGKTPMAIVKTAVLRH</sequence>
<proteinExistence type="predicted"/>
<protein>
    <submittedName>
        <fullName evidence="1">Uncharacterized protein</fullName>
    </submittedName>
</protein>
<gene>
    <name evidence="1" type="ORF">CLH61_17180</name>
</gene>
<keyword evidence="2" id="KW-1185">Reference proteome</keyword>
<organism evidence="1 2">
    <name type="scientific">Marinobacter profundi</name>
    <dbReference type="NCBI Taxonomy" id="2666256"/>
    <lineage>
        <taxon>Bacteria</taxon>
        <taxon>Pseudomonadati</taxon>
        <taxon>Pseudomonadota</taxon>
        <taxon>Gammaproteobacteria</taxon>
        <taxon>Pseudomonadales</taxon>
        <taxon>Marinobacteraceae</taxon>
        <taxon>Marinobacter</taxon>
    </lineage>
</organism>
<evidence type="ECO:0000313" key="1">
    <source>
        <dbReference type="EMBL" id="PHQ13688.1"/>
    </source>
</evidence>
<comment type="caution">
    <text evidence="1">The sequence shown here is derived from an EMBL/GenBank/DDBJ whole genome shotgun (WGS) entry which is preliminary data.</text>
</comment>
<dbReference type="Proteomes" id="UP000231409">
    <property type="component" value="Unassembled WGS sequence"/>
</dbReference>
<reference evidence="1 2" key="1">
    <citation type="submission" date="2017-09" db="EMBL/GenBank/DDBJ databases">
        <title>The draft genome sequences of Marinobacter sp. PWS21.</title>
        <authorList>
            <person name="Cao J."/>
        </authorList>
    </citation>
    <scope>NUCLEOTIDE SEQUENCE [LARGE SCALE GENOMIC DNA]</scope>
    <source>
        <strain evidence="1 2">PWS21</strain>
    </source>
</reference>
<accession>A0A2G1UGS8</accession>
<name>A0A2G1UGS8_9GAMM</name>